<sequence length="70" mass="8236">VENLNTICIFVTSKMELKTKSYAVDAHYSQESPHVNWVCLQGWLGLVLILNLKDANQQWIQKYEDSMTWY</sequence>
<accession>A0AAD7LQ17</accession>
<evidence type="ECO:0000313" key="2">
    <source>
        <dbReference type="Proteomes" id="UP001163823"/>
    </source>
</evidence>
<protein>
    <submittedName>
        <fullName evidence="1">Uncharacterized protein</fullName>
    </submittedName>
</protein>
<keyword evidence="2" id="KW-1185">Reference proteome</keyword>
<dbReference type="EMBL" id="JARAOO010000007">
    <property type="protein sequence ID" value="KAJ7962108.1"/>
    <property type="molecule type" value="Genomic_DNA"/>
</dbReference>
<dbReference type="Proteomes" id="UP001163823">
    <property type="component" value="Chromosome 7"/>
</dbReference>
<evidence type="ECO:0000313" key="1">
    <source>
        <dbReference type="EMBL" id="KAJ7962108.1"/>
    </source>
</evidence>
<organism evidence="1 2">
    <name type="scientific">Quillaja saponaria</name>
    <name type="common">Soap bark tree</name>
    <dbReference type="NCBI Taxonomy" id="32244"/>
    <lineage>
        <taxon>Eukaryota</taxon>
        <taxon>Viridiplantae</taxon>
        <taxon>Streptophyta</taxon>
        <taxon>Embryophyta</taxon>
        <taxon>Tracheophyta</taxon>
        <taxon>Spermatophyta</taxon>
        <taxon>Magnoliopsida</taxon>
        <taxon>eudicotyledons</taxon>
        <taxon>Gunneridae</taxon>
        <taxon>Pentapetalae</taxon>
        <taxon>rosids</taxon>
        <taxon>fabids</taxon>
        <taxon>Fabales</taxon>
        <taxon>Quillajaceae</taxon>
        <taxon>Quillaja</taxon>
    </lineage>
</organism>
<dbReference type="AlphaFoldDB" id="A0AAD7LQ17"/>
<comment type="caution">
    <text evidence="1">The sequence shown here is derived from an EMBL/GenBank/DDBJ whole genome shotgun (WGS) entry which is preliminary data.</text>
</comment>
<gene>
    <name evidence="1" type="ORF">O6P43_017379</name>
</gene>
<proteinExistence type="predicted"/>
<dbReference type="KEGG" id="qsa:O6P43_017379"/>
<reference evidence="1" key="1">
    <citation type="journal article" date="2023" name="Science">
        <title>Elucidation of the pathway for biosynthesis of saponin adjuvants from the soapbark tree.</title>
        <authorList>
            <person name="Reed J."/>
            <person name="Orme A."/>
            <person name="El-Demerdash A."/>
            <person name="Owen C."/>
            <person name="Martin L.B.B."/>
            <person name="Misra R.C."/>
            <person name="Kikuchi S."/>
            <person name="Rejzek M."/>
            <person name="Martin A.C."/>
            <person name="Harkess A."/>
            <person name="Leebens-Mack J."/>
            <person name="Louveau T."/>
            <person name="Stephenson M.J."/>
            <person name="Osbourn A."/>
        </authorList>
    </citation>
    <scope>NUCLEOTIDE SEQUENCE</scope>
    <source>
        <strain evidence="1">S10</strain>
    </source>
</reference>
<feature type="non-terminal residue" evidence="1">
    <location>
        <position position="1"/>
    </location>
</feature>
<name>A0AAD7LQ17_QUISA</name>